<feature type="region of interest" description="Disordered" evidence="3">
    <location>
        <begin position="484"/>
        <end position="514"/>
    </location>
</feature>
<dbReference type="Proteomes" id="UP000676079">
    <property type="component" value="Chromosome"/>
</dbReference>
<evidence type="ECO:0000256" key="1">
    <source>
        <dbReference type="ARBA" id="ARBA00022723"/>
    </source>
</evidence>
<feature type="domain" description="NodB homology" evidence="5">
    <location>
        <begin position="300"/>
        <end position="476"/>
    </location>
</feature>
<evidence type="ECO:0000256" key="3">
    <source>
        <dbReference type="SAM" id="MobiDB-lite"/>
    </source>
</evidence>
<sequence>MTPDHPVITVGVSLVVLAGMVLLSVRPPESLGAGPAGGVAHGLADAIEQRIPATGEPDALTVVDEAALTGVETEELEYDGVATEVSFPVLPNAEPLTEFLRGRLGADVEAFDAANPGAESYTAGWNITAASDGLVGVRMTGEETDSEGTREFHSTYWYDTGDGVTRGSQSLLAGQDELAALNTLVRDRLGDAAETGTVLPVASLYDSVGFNPDGDLVVEFDTGQVAPADAGPLTAVVERAESEPLLSDFGRRVLRAATTGVEEFAVSAAPGEGPGVADEPVPGVISPVDESVDCADPEVKCVALTYDDGPGGGTPELLDTLAEYDAKATFFVTGLPVMEHPHTVRRTYAEGHEMANHTLNHPDLAGLGADGVHDNLNSVQALVYRETGYTMDLMRPPYGSTNDGVASVTRDMGLAQVLWSIDTNDWKDRDPSVVADRAIAGASDGAIILMHDIHPTTIAASHKIIRELDAQGYTMVTVSQLLGDAEPGERYVDGVPDEPPSDAPSDGAGEDSGE</sequence>
<dbReference type="Pfam" id="PF01522">
    <property type="entry name" value="Polysacc_deac_1"/>
    <property type="match status" value="1"/>
</dbReference>
<keyword evidence="4" id="KW-0812">Transmembrane</keyword>
<evidence type="ECO:0000256" key="2">
    <source>
        <dbReference type="ARBA" id="ARBA00022801"/>
    </source>
</evidence>
<keyword evidence="1" id="KW-0479">Metal-binding</keyword>
<evidence type="ECO:0000313" key="6">
    <source>
        <dbReference type="EMBL" id="QUX26171.1"/>
    </source>
</evidence>
<protein>
    <submittedName>
        <fullName evidence="6">Polysaccharide deacetylase family protein</fullName>
    </submittedName>
</protein>
<dbReference type="InterPro" id="IPR011330">
    <property type="entry name" value="Glyco_hydro/deAcase_b/a-brl"/>
</dbReference>
<evidence type="ECO:0000259" key="5">
    <source>
        <dbReference type="PROSITE" id="PS51677"/>
    </source>
</evidence>
<dbReference type="InterPro" id="IPR050248">
    <property type="entry name" value="Polysacc_deacetylase_ArnD"/>
</dbReference>
<proteinExistence type="predicted"/>
<evidence type="ECO:0000256" key="4">
    <source>
        <dbReference type="SAM" id="Phobius"/>
    </source>
</evidence>
<keyword evidence="2" id="KW-0378">Hydrolase</keyword>
<reference evidence="6 7" key="1">
    <citation type="submission" date="2021-05" db="EMBL/GenBank/DDBJ databases">
        <title>Direct Submission.</title>
        <authorList>
            <person name="Li K."/>
            <person name="Gao J."/>
        </authorList>
    </citation>
    <scope>NUCLEOTIDE SEQUENCE [LARGE SCALE GENOMIC DNA]</scope>
    <source>
        <strain evidence="6 7">Mg02</strain>
    </source>
</reference>
<accession>A0ABX8BVR0</accession>
<dbReference type="PANTHER" id="PTHR10587:SF133">
    <property type="entry name" value="CHITIN DEACETYLASE 1-RELATED"/>
    <property type="match status" value="1"/>
</dbReference>
<keyword evidence="4" id="KW-0472">Membrane</keyword>
<gene>
    <name evidence="6" type="ORF">KGD84_23420</name>
</gene>
<dbReference type="PANTHER" id="PTHR10587">
    <property type="entry name" value="GLYCOSYL TRANSFERASE-RELATED"/>
    <property type="match status" value="1"/>
</dbReference>
<feature type="transmembrane region" description="Helical" evidence="4">
    <location>
        <begin position="6"/>
        <end position="25"/>
    </location>
</feature>
<name>A0ABX8BVR0_9ACTN</name>
<keyword evidence="4" id="KW-1133">Transmembrane helix</keyword>
<dbReference type="EMBL" id="CP074133">
    <property type="protein sequence ID" value="QUX26171.1"/>
    <property type="molecule type" value="Genomic_DNA"/>
</dbReference>
<dbReference type="PROSITE" id="PS51677">
    <property type="entry name" value="NODB"/>
    <property type="match status" value="1"/>
</dbReference>
<dbReference type="InterPro" id="IPR002509">
    <property type="entry name" value="NODB_dom"/>
</dbReference>
<dbReference type="RefSeq" id="WP_220565276.1">
    <property type="nucleotide sequence ID" value="NZ_CP074133.1"/>
</dbReference>
<evidence type="ECO:0000313" key="7">
    <source>
        <dbReference type="Proteomes" id="UP000676079"/>
    </source>
</evidence>
<dbReference type="Gene3D" id="3.20.20.370">
    <property type="entry name" value="Glycoside hydrolase/deacetylase"/>
    <property type="match status" value="1"/>
</dbReference>
<dbReference type="SUPFAM" id="SSF88713">
    <property type="entry name" value="Glycoside hydrolase/deacetylase"/>
    <property type="match status" value="1"/>
</dbReference>
<organism evidence="6 7">
    <name type="scientific">Nocardiopsis changdeensis</name>
    <dbReference type="NCBI Taxonomy" id="2831969"/>
    <lineage>
        <taxon>Bacteria</taxon>
        <taxon>Bacillati</taxon>
        <taxon>Actinomycetota</taxon>
        <taxon>Actinomycetes</taxon>
        <taxon>Streptosporangiales</taxon>
        <taxon>Nocardiopsidaceae</taxon>
        <taxon>Nocardiopsis</taxon>
    </lineage>
</organism>
<keyword evidence="7" id="KW-1185">Reference proteome</keyword>